<dbReference type="EMBL" id="QTJV01000013">
    <property type="protein sequence ID" value="RFM31513.1"/>
    <property type="molecule type" value="Genomic_DNA"/>
</dbReference>
<evidence type="ECO:0000259" key="4">
    <source>
        <dbReference type="PROSITE" id="PS51118"/>
    </source>
</evidence>
<dbReference type="PANTHER" id="PTHR33204">
    <property type="entry name" value="TRANSCRIPTIONAL REGULATOR, MARR FAMILY"/>
    <property type="match status" value="1"/>
</dbReference>
<dbReference type="RefSeq" id="WP_116856669.1">
    <property type="nucleotide sequence ID" value="NZ_QTJV01000013.1"/>
</dbReference>
<dbReference type="PANTHER" id="PTHR33204:SF29">
    <property type="entry name" value="TRANSCRIPTIONAL REGULATOR"/>
    <property type="match status" value="1"/>
</dbReference>
<dbReference type="OrthoDB" id="8231503at2"/>
<evidence type="ECO:0000256" key="1">
    <source>
        <dbReference type="ARBA" id="ARBA00023015"/>
    </source>
</evidence>
<protein>
    <submittedName>
        <fullName evidence="5">Transcriptional regulator</fullName>
    </submittedName>
</protein>
<evidence type="ECO:0000256" key="2">
    <source>
        <dbReference type="ARBA" id="ARBA00023125"/>
    </source>
</evidence>
<name>A0A3E1NUC9_9BACT</name>
<dbReference type="InterPro" id="IPR002577">
    <property type="entry name" value="HTH_HxlR"/>
</dbReference>
<keyword evidence="6" id="KW-1185">Reference proteome</keyword>
<dbReference type="SUPFAM" id="SSF46785">
    <property type="entry name" value="Winged helix' DNA-binding domain"/>
    <property type="match status" value="1"/>
</dbReference>
<evidence type="ECO:0000313" key="6">
    <source>
        <dbReference type="Proteomes" id="UP000261174"/>
    </source>
</evidence>
<dbReference type="Proteomes" id="UP000261174">
    <property type="component" value="Unassembled WGS sequence"/>
</dbReference>
<gene>
    <name evidence="5" type="ORF">DXN04_27725</name>
</gene>
<dbReference type="PROSITE" id="PS51118">
    <property type="entry name" value="HTH_HXLR"/>
    <property type="match status" value="1"/>
</dbReference>
<dbReference type="AlphaFoldDB" id="A0A3E1NUC9"/>
<keyword evidence="2" id="KW-0238">DNA-binding</keyword>
<dbReference type="InterPro" id="IPR036388">
    <property type="entry name" value="WH-like_DNA-bd_sf"/>
</dbReference>
<proteinExistence type="predicted"/>
<sequence>MAKGYERKIPILDCGHEYIRQVLHGRWKIALLLRIANGINRPGELARSIPQATRRVLDVQLDELVRHRLVDKQVFSGKIQHVKYALSELGESIMPVIAVMGKWGDEHVEQLKEVLDSKRG</sequence>
<dbReference type="Pfam" id="PF01638">
    <property type="entry name" value="HxlR"/>
    <property type="match status" value="1"/>
</dbReference>
<feature type="domain" description="HTH hxlR-type" evidence="4">
    <location>
        <begin position="14"/>
        <end position="112"/>
    </location>
</feature>
<dbReference type="Gene3D" id="1.10.10.10">
    <property type="entry name" value="Winged helix-like DNA-binding domain superfamily/Winged helix DNA-binding domain"/>
    <property type="match status" value="1"/>
</dbReference>
<comment type="caution">
    <text evidence="5">The sequence shown here is derived from an EMBL/GenBank/DDBJ whole genome shotgun (WGS) entry which is preliminary data.</text>
</comment>
<accession>A0A3E1NUC9</accession>
<dbReference type="GO" id="GO:0003677">
    <property type="term" value="F:DNA binding"/>
    <property type="evidence" value="ECO:0007669"/>
    <property type="project" value="UniProtKB-KW"/>
</dbReference>
<organism evidence="5 6">
    <name type="scientific">Chitinophaga silvisoli</name>
    <dbReference type="NCBI Taxonomy" id="2291814"/>
    <lineage>
        <taxon>Bacteria</taxon>
        <taxon>Pseudomonadati</taxon>
        <taxon>Bacteroidota</taxon>
        <taxon>Chitinophagia</taxon>
        <taxon>Chitinophagales</taxon>
        <taxon>Chitinophagaceae</taxon>
        <taxon>Chitinophaga</taxon>
    </lineage>
</organism>
<reference evidence="5 6" key="1">
    <citation type="submission" date="2018-08" db="EMBL/GenBank/DDBJ databases">
        <title>Chitinophaga sp. K20C18050901, a novel bacterium isolated from forest soil.</title>
        <authorList>
            <person name="Wang C."/>
        </authorList>
    </citation>
    <scope>NUCLEOTIDE SEQUENCE [LARGE SCALE GENOMIC DNA]</scope>
    <source>
        <strain evidence="5 6">K20C18050901</strain>
    </source>
</reference>
<evidence type="ECO:0000313" key="5">
    <source>
        <dbReference type="EMBL" id="RFM31513.1"/>
    </source>
</evidence>
<evidence type="ECO:0000256" key="3">
    <source>
        <dbReference type="ARBA" id="ARBA00023163"/>
    </source>
</evidence>
<keyword evidence="3" id="KW-0804">Transcription</keyword>
<keyword evidence="1" id="KW-0805">Transcription regulation</keyword>
<dbReference type="InterPro" id="IPR036390">
    <property type="entry name" value="WH_DNA-bd_sf"/>
</dbReference>